<keyword evidence="1" id="KW-0732">Signal</keyword>
<accession>A0A2P1PT95</accession>
<dbReference type="KEGG" id="xba:C7S18_12980"/>
<evidence type="ECO:0000313" key="3">
    <source>
        <dbReference type="Proteomes" id="UP000241074"/>
    </source>
</evidence>
<sequence>MLPAQSAIARLSAALLLAGVSSVALAQTAEFPLIVPESASAEDPAPSALSTLSALFGLSDDRGTLAMTPVPQLANANLVIAVDAESGNPTLPWCAEPSGLLRIGRLGSECLMSGRLELELPGQVSALQMGLGWQGDSVDIGLVYGWSWQVSPNDVAPTAGPIRTDLSPTLPALTSSFDSRQLGAAAQWRLTSRSAVQLNAALSQLKLWSGNARPVWDVDQAALGMGLRYGSFGGSVRGRVARFQDPLNPNSTSFGGLDIGVSWRTPWAGELTVGADNLVIKRDNNGDGGRVVDEATARTPYVIYKQDL</sequence>
<evidence type="ECO:0000256" key="1">
    <source>
        <dbReference type="SAM" id="SignalP"/>
    </source>
</evidence>
<dbReference type="EMBL" id="CP027860">
    <property type="protein sequence ID" value="AVP98056.1"/>
    <property type="molecule type" value="Genomic_DNA"/>
</dbReference>
<evidence type="ECO:0000313" key="2">
    <source>
        <dbReference type="EMBL" id="AVP98056.1"/>
    </source>
</evidence>
<gene>
    <name evidence="2" type="ORF">C7S18_12980</name>
</gene>
<dbReference type="RefSeq" id="WP_106891976.1">
    <property type="nucleotide sequence ID" value="NZ_CP027860.1"/>
</dbReference>
<dbReference type="OrthoDB" id="5939597at2"/>
<dbReference type="Proteomes" id="UP000241074">
    <property type="component" value="Chromosome"/>
</dbReference>
<keyword evidence="3" id="KW-1185">Reference proteome</keyword>
<protein>
    <submittedName>
        <fullName evidence="2">Uncharacterized protein</fullName>
    </submittedName>
</protein>
<dbReference type="AlphaFoldDB" id="A0A2P1PT95"/>
<feature type="signal peptide" evidence="1">
    <location>
        <begin position="1"/>
        <end position="26"/>
    </location>
</feature>
<proteinExistence type="predicted"/>
<reference evidence="2 3" key="2">
    <citation type="submission" date="2018-03" db="EMBL/GenBank/DDBJ databases">
        <authorList>
            <person name="Keele B.F."/>
        </authorList>
    </citation>
    <scope>NUCLEOTIDE SEQUENCE [LARGE SCALE GENOMIC DNA]</scope>
    <source>
        <strain evidence="2 3">D13</strain>
    </source>
</reference>
<organism evidence="2 3">
    <name type="scientific">Ahniella affigens</name>
    <dbReference type="NCBI Taxonomy" id="2021234"/>
    <lineage>
        <taxon>Bacteria</taxon>
        <taxon>Pseudomonadati</taxon>
        <taxon>Pseudomonadota</taxon>
        <taxon>Gammaproteobacteria</taxon>
        <taxon>Lysobacterales</taxon>
        <taxon>Rhodanobacteraceae</taxon>
        <taxon>Ahniella</taxon>
    </lineage>
</organism>
<reference evidence="2 3" key="1">
    <citation type="submission" date="2018-03" db="EMBL/GenBank/DDBJ databases">
        <title>Ahniella affigens gen. nov., sp. nov., a gammaproteobacterium isolated from sandy soil near a stream.</title>
        <authorList>
            <person name="Ko Y."/>
            <person name="Kim J.-H."/>
        </authorList>
    </citation>
    <scope>NUCLEOTIDE SEQUENCE [LARGE SCALE GENOMIC DNA]</scope>
    <source>
        <strain evidence="2 3">D13</strain>
    </source>
</reference>
<feature type="chain" id="PRO_5015202871" evidence="1">
    <location>
        <begin position="27"/>
        <end position="308"/>
    </location>
</feature>
<name>A0A2P1PT95_9GAMM</name>